<organism evidence="7 8">
    <name type="scientific">Asticcacaulis currens</name>
    <dbReference type="NCBI Taxonomy" id="2984210"/>
    <lineage>
        <taxon>Bacteria</taxon>
        <taxon>Pseudomonadati</taxon>
        <taxon>Pseudomonadota</taxon>
        <taxon>Alphaproteobacteria</taxon>
        <taxon>Caulobacterales</taxon>
        <taxon>Caulobacteraceae</taxon>
        <taxon>Asticcacaulis</taxon>
    </lineage>
</organism>
<dbReference type="RefSeq" id="WP_272741468.1">
    <property type="nucleotide sequence ID" value="NZ_JAQQKW010000005.1"/>
</dbReference>
<dbReference type="SUPFAM" id="SSF47090">
    <property type="entry name" value="PGBD-like"/>
    <property type="match status" value="1"/>
</dbReference>
<dbReference type="InterPro" id="IPR036366">
    <property type="entry name" value="PGBDSf"/>
</dbReference>
<dbReference type="CDD" id="cd06583">
    <property type="entry name" value="PGRP"/>
    <property type="match status" value="1"/>
</dbReference>
<dbReference type="InterPro" id="IPR036505">
    <property type="entry name" value="Amidase/PGRP_sf"/>
</dbReference>
<dbReference type="InterPro" id="IPR051206">
    <property type="entry name" value="NAMLAA_amidase_2"/>
</dbReference>
<dbReference type="SUPFAM" id="SSF55846">
    <property type="entry name" value="N-acetylmuramoyl-L-alanine amidase-like"/>
    <property type="match status" value="1"/>
</dbReference>
<evidence type="ECO:0000256" key="4">
    <source>
        <dbReference type="ARBA" id="ARBA00022801"/>
    </source>
</evidence>
<dbReference type="PANTHER" id="PTHR30417">
    <property type="entry name" value="N-ACETYLMURAMOYL-L-ALANINE AMIDASE AMID"/>
    <property type="match status" value="1"/>
</dbReference>
<dbReference type="InterPro" id="IPR036365">
    <property type="entry name" value="PGBD-like_sf"/>
</dbReference>
<name>A0ABT5IH36_9CAUL</name>
<comment type="caution">
    <text evidence="7">The sequence shown here is derived from an EMBL/GenBank/DDBJ whole genome shotgun (WGS) entry which is preliminary data.</text>
</comment>
<dbReference type="Gene3D" id="3.40.80.10">
    <property type="entry name" value="Peptidoglycan recognition protein-like"/>
    <property type="match status" value="1"/>
</dbReference>
<dbReference type="EC" id="3.5.1.28" evidence="3"/>
<gene>
    <name evidence="7" type="ORF">PQU94_10780</name>
</gene>
<dbReference type="InterPro" id="IPR002502">
    <property type="entry name" value="Amidase_domain"/>
</dbReference>
<sequence>MISLPSPNFNARPSVPDMVVLHYTGMETAKAALDRLCDPAAQVSAHYVVDEDGTVYHLVDEERRAWHAGVSVWKGARDINGMSIGIELVNPGHEFGYRDFPQAQIDAVIALLDGIRGRWDIPDHRILGHSDVAPVRKEDPGERFPWQALAEAGHGLWVDPPLPPEGVMGPALDIGDSGPGVFALQGALGKLGYDLLPGGPYDAETKAIVTAFQRHWVQTRIDGKADALTRVRLMALLRHITLLEA</sequence>
<comment type="similarity">
    <text evidence="2">Belongs to the N-acetylmuramoyl-L-alanine amidase 2 family.</text>
</comment>
<evidence type="ECO:0000256" key="3">
    <source>
        <dbReference type="ARBA" id="ARBA00011901"/>
    </source>
</evidence>
<evidence type="ECO:0000256" key="1">
    <source>
        <dbReference type="ARBA" id="ARBA00001561"/>
    </source>
</evidence>
<dbReference type="Pfam" id="PF01471">
    <property type="entry name" value="PG_binding_1"/>
    <property type="match status" value="1"/>
</dbReference>
<dbReference type="Gene3D" id="1.10.101.10">
    <property type="entry name" value="PGBD-like superfamily/PGBD"/>
    <property type="match status" value="1"/>
</dbReference>
<evidence type="ECO:0000256" key="5">
    <source>
        <dbReference type="ARBA" id="ARBA00023316"/>
    </source>
</evidence>
<evidence type="ECO:0000259" key="6">
    <source>
        <dbReference type="SMART" id="SM00644"/>
    </source>
</evidence>
<dbReference type="Pfam" id="PF01510">
    <property type="entry name" value="Amidase_2"/>
    <property type="match status" value="1"/>
</dbReference>
<keyword evidence="5" id="KW-0961">Cell wall biogenesis/degradation</keyword>
<dbReference type="InterPro" id="IPR002477">
    <property type="entry name" value="Peptidoglycan-bd-like"/>
</dbReference>
<keyword evidence="4" id="KW-0378">Hydrolase</keyword>
<accession>A0ABT5IH36</accession>
<dbReference type="EMBL" id="JAQQKW010000005">
    <property type="protein sequence ID" value="MDC7694766.1"/>
    <property type="molecule type" value="Genomic_DNA"/>
</dbReference>
<feature type="domain" description="N-acetylmuramoyl-L-alanine amidase" evidence="6">
    <location>
        <begin position="4"/>
        <end position="141"/>
    </location>
</feature>
<dbReference type="Proteomes" id="UP001216595">
    <property type="component" value="Unassembled WGS sequence"/>
</dbReference>
<dbReference type="SMART" id="SM00644">
    <property type="entry name" value="Ami_2"/>
    <property type="match status" value="1"/>
</dbReference>
<proteinExistence type="inferred from homology"/>
<evidence type="ECO:0000313" key="7">
    <source>
        <dbReference type="EMBL" id="MDC7694766.1"/>
    </source>
</evidence>
<dbReference type="PANTHER" id="PTHR30417:SF1">
    <property type="entry name" value="N-ACETYLMURAMOYL-L-ALANINE AMIDASE AMID"/>
    <property type="match status" value="1"/>
</dbReference>
<evidence type="ECO:0000256" key="2">
    <source>
        <dbReference type="ARBA" id="ARBA00007553"/>
    </source>
</evidence>
<comment type="catalytic activity">
    <reaction evidence="1">
        <text>Hydrolyzes the link between N-acetylmuramoyl residues and L-amino acid residues in certain cell-wall glycopeptides.</text>
        <dbReference type="EC" id="3.5.1.28"/>
    </reaction>
</comment>
<keyword evidence="8" id="KW-1185">Reference proteome</keyword>
<reference evidence="7 8" key="1">
    <citation type="submission" date="2023-01" db="EMBL/GenBank/DDBJ databases">
        <title>Novel species of the genus Asticcacaulis isolated from rivers.</title>
        <authorList>
            <person name="Lu H."/>
        </authorList>
    </citation>
    <scope>NUCLEOTIDE SEQUENCE [LARGE SCALE GENOMIC DNA]</scope>
    <source>
        <strain evidence="7 8">DXS10W</strain>
    </source>
</reference>
<evidence type="ECO:0000313" key="8">
    <source>
        <dbReference type="Proteomes" id="UP001216595"/>
    </source>
</evidence>
<protein>
    <recommendedName>
        <fullName evidence="3">N-acetylmuramoyl-L-alanine amidase</fullName>
        <ecNumber evidence="3">3.5.1.28</ecNumber>
    </recommendedName>
</protein>